<dbReference type="GO" id="GO:0031297">
    <property type="term" value="P:replication fork processing"/>
    <property type="evidence" value="ECO:0007669"/>
    <property type="project" value="TreeGrafter"/>
</dbReference>
<dbReference type="Gene3D" id="1.10.10.1450">
    <property type="match status" value="1"/>
</dbReference>
<protein>
    <recommendedName>
        <fullName evidence="3">Mos1 transposase HTH domain-containing protein</fullName>
    </recommendedName>
</protein>
<keyword evidence="2" id="KW-1185">Reference proteome</keyword>
<dbReference type="GO" id="GO:0000729">
    <property type="term" value="P:DNA double-strand break processing"/>
    <property type="evidence" value="ECO:0007669"/>
    <property type="project" value="TreeGrafter"/>
</dbReference>
<dbReference type="PANTHER" id="PTHR46060:SF2">
    <property type="entry name" value="HISTONE-LYSINE N-METHYLTRANSFERASE SETMAR"/>
    <property type="match status" value="1"/>
</dbReference>
<dbReference type="VEuPathDB" id="VectorBase:GAUT004209"/>
<dbReference type="GO" id="GO:0044774">
    <property type="term" value="P:mitotic DNA integrity checkpoint signaling"/>
    <property type="evidence" value="ECO:0007669"/>
    <property type="project" value="TreeGrafter"/>
</dbReference>
<evidence type="ECO:0000313" key="1">
    <source>
        <dbReference type="EnsemblMetazoa" id="GAUT004209-PA"/>
    </source>
</evidence>
<dbReference type="GO" id="GO:0006303">
    <property type="term" value="P:double-strand break repair via nonhomologous end joining"/>
    <property type="evidence" value="ECO:0007669"/>
    <property type="project" value="TreeGrafter"/>
</dbReference>
<name>A0A1A9UGM4_GLOAU</name>
<organism evidence="1 2">
    <name type="scientific">Glossina austeni</name>
    <name type="common">Savannah tsetse fly</name>
    <dbReference type="NCBI Taxonomy" id="7395"/>
    <lineage>
        <taxon>Eukaryota</taxon>
        <taxon>Metazoa</taxon>
        <taxon>Ecdysozoa</taxon>
        <taxon>Arthropoda</taxon>
        <taxon>Hexapoda</taxon>
        <taxon>Insecta</taxon>
        <taxon>Pterygota</taxon>
        <taxon>Neoptera</taxon>
        <taxon>Endopterygota</taxon>
        <taxon>Diptera</taxon>
        <taxon>Brachycera</taxon>
        <taxon>Muscomorpha</taxon>
        <taxon>Hippoboscoidea</taxon>
        <taxon>Glossinidae</taxon>
        <taxon>Glossina</taxon>
    </lineage>
</organism>
<dbReference type="InterPro" id="IPR052709">
    <property type="entry name" value="Transposase-MT_Hybrid"/>
</dbReference>
<dbReference type="GO" id="GO:0042800">
    <property type="term" value="F:histone H3K4 methyltransferase activity"/>
    <property type="evidence" value="ECO:0007669"/>
    <property type="project" value="TreeGrafter"/>
</dbReference>
<dbReference type="GO" id="GO:0044547">
    <property type="term" value="F:DNA topoisomerase binding"/>
    <property type="evidence" value="ECO:0007669"/>
    <property type="project" value="TreeGrafter"/>
</dbReference>
<dbReference type="GO" id="GO:0003697">
    <property type="term" value="F:single-stranded DNA binding"/>
    <property type="evidence" value="ECO:0007669"/>
    <property type="project" value="TreeGrafter"/>
</dbReference>
<dbReference type="GO" id="GO:0046975">
    <property type="term" value="F:histone H3K36 methyltransferase activity"/>
    <property type="evidence" value="ECO:0007669"/>
    <property type="project" value="TreeGrafter"/>
</dbReference>
<dbReference type="GO" id="GO:0005634">
    <property type="term" value="C:nucleus"/>
    <property type="evidence" value="ECO:0007669"/>
    <property type="project" value="TreeGrafter"/>
</dbReference>
<accession>A0A1A9UGM4</accession>
<reference evidence="1" key="1">
    <citation type="submission" date="2020-05" db="UniProtKB">
        <authorList>
            <consortium name="EnsemblMetazoa"/>
        </authorList>
    </citation>
    <scope>IDENTIFICATION</scope>
    <source>
        <strain evidence="1">TTRI</strain>
    </source>
</reference>
<sequence length="254" mass="28829">MANENDEAMKERSELSFDRLLGIVDTSFLIKARTKSFFSAGFASVPIESLRGLSEVFGEGTIIESPCRDWFGRFKTSNTGLGDKPRRGRPSDFDDQATLVAVEVEESLITRTLADNFNVDHSTIVRRLKKLKKSICDCASGKEFFYKNYPLLVKFNLQMQDSRSLLAVSNYSNYSLKKRKVGKLEASWRKVHLNVEGQDRVLRQHVPLRLTHGLTSYTLYNPLRVLCVIVGENYSTLNPFSSSCNVIKENVLTR</sequence>
<proteinExistence type="predicted"/>
<evidence type="ECO:0008006" key="3">
    <source>
        <dbReference type="Google" id="ProtNLM"/>
    </source>
</evidence>
<dbReference type="GO" id="GO:0015074">
    <property type="term" value="P:DNA integration"/>
    <property type="evidence" value="ECO:0007669"/>
    <property type="project" value="TreeGrafter"/>
</dbReference>
<dbReference type="GO" id="GO:0035861">
    <property type="term" value="C:site of double-strand break"/>
    <property type="evidence" value="ECO:0007669"/>
    <property type="project" value="TreeGrafter"/>
</dbReference>
<dbReference type="PANTHER" id="PTHR46060">
    <property type="entry name" value="MARINER MOS1 TRANSPOSASE-LIKE PROTEIN"/>
    <property type="match status" value="1"/>
</dbReference>
<dbReference type="GO" id="GO:0003690">
    <property type="term" value="F:double-stranded DNA binding"/>
    <property type="evidence" value="ECO:0007669"/>
    <property type="project" value="TreeGrafter"/>
</dbReference>
<evidence type="ECO:0000313" key="2">
    <source>
        <dbReference type="Proteomes" id="UP000078200"/>
    </source>
</evidence>
<dbReference type="AlphaFoldDB" id="A0A1A9UGM4"/>
<dbReference type="Proteomes" id="UP000078200">
    <property type="component" value="Unassembled WGS sequence"/>
</dbReference>
<dbReference type="GO" id="GO:0000793">
    <property type="term" value="C:condensed chromosome"/>
    <property type="evidence" value="ECO:0007669"/>
    <property type="project" value="TreeGrafter"/>
</dbReference>
<dbReference type="STRING" id="7395.A0A1A9UGM4"/>
<dbReference type="GO" id="GO:0000014">
    <property type="term" value="F:single-stranded DNA endodeoxyribonuclease activity"/>
    <property type="evidence" value="ECO:0007669"/>
    <property type="project" value="TreeGrafter"/>
</dbReference>
<dbReference type="EnsemblMetazoa" id="GAUT004209-RA">
    <property type="protein sequence ID" value="GAUT004209-PA"/>
    <property type="gene ID" value="GAUT004209"/>
</dbReference>